<dbReference type="GO" id="GO:0048193">
    <property type="term" value="P:Golgi vesicle transport"/>
    <property type="evidence" value="ECO:0007669"/>
    <property type="project" value="TreeGrafter"/>
</dbReference>
<evidence type="ECO:0000256" key="2">
    <source>
        <dbReference type="ARBA" id="ARBA00010759"/>
    </source>
</evidence>
<dbReference type="HAMAP" id="MF_00163">
    <property type="entry name" value="Pep_deformylase"/>
    <property type="match status" value="1"/>
</dbReference>
<comment type="similarity">
    <text evidence="1">Belongs to the VPS51 family.</text>
</comment>
<dbReference type="InterPro" id="IPR016159">
    <property type="entry name" value="Cullin_repeat-like_dom_sf"/>
</dbReference>
<dbReference type="GO" id="GO:1990745">
    <property type="term" value="C:EARP complex"/>
    <property type="evidence" value="ECO:0007669"/>
    <property type="project" value="TreeGrafter"/>
</dbReference>
<proteinExistence type="inferred from homology"/>
<dbReference type="OrthoDB" id="203678at2759"/>
<evidence type="ECO:0000256" key="4">
    <source>
        <dbReference type="ARBA" id="ARBA00023054"/>
    </source>
</evidence>
<dbReference type="InterPro" id="IPR023635">
    <property type="entry name" value="Peptide_deformylase"/>
</dbReference>
<keyword evidence="4 5" id="KW-0175">Coiled coil</keyword>
<evidence type="ECO:0000256" key="3">
    <source>
        <dbReference type="ARBA" id="ARBA00012175"/>
    </source>
</evidence>
<evidence type="ECO:0000256" key="5">
    <source>
        <dbReference type="SAM" id="Coils"/>
    </source>
</evidence>
<evidence type="ECO:0000256" key="1">
    <source>
        <dbReference type="ARBA" id="ARBA00006080"/>
    </source>
</evidence>
<dbReference type="PANTHER" id="PTHR15954:SF4">
    <property type="entry name" value="VACUOLAR PROTEIN SORTING-ASSOCIATED PROTEIN 51 HOMOLOG"/>
    <property type="match status" value="1"/>
</dbReference>
<dbReference type="GO" id="GO:0000938">
    <property type="term" value="C:GARP complex"/>
    <property type="evidence" value="ECO:0007669"/>
    <property type="project" value="TreeGrafter"/>
</dbReference>
<accession>A0A1V9ZQP4</accession>
<dbReference type="Pfam" id="PF08700">
    <property type="entry name" value="VPS51_Exo84_N"/>
    <property type="match status" value="1"/>
</dbReference>
<gene>
    <name evidence="6" type="ORF">THRCLA_06003</name>
</gene>
<dbReference type="InterPro" id="IPR014812">
    <property type="entry name" value="Vps51"/>
</dbReference>
<reference evidence="6 7" key="1">
    <citation type="journal article" date="2014" name="Genome Biol. Evol.">
        <title>The secreted proteins of Achlya hypogyna and Thraustotheca clavata identify the ancestral oomycete secretome and reveal gene acquisitions by horizontal gene transfer.</title>
        <authorList>
            <person name="Misner I."/>
            <person name="Blouin N."/>
            <person name="Leonard G."/>
            <person name="Richards T.A."/>
            <person name="Lane C.E."/>
        </authorList>
    </citation>
    <scope>NUCLEOTIDE SEQUENCE [LARGE SCALE GENOMIC DNA]</scope>
    <source>
        <strain evidence="6 7">ATCC 34112</strain>
    </source>
</reference>
<dbReference type="GO" id="GO:0042586">
    <property type="term" value="F:peptide deformylase activity"/>
    <property type="evidence" value="ECO:0007669"/>
    <property type="project" value="UniProtKB-EC"/>
</dbReference>
<comment type="caution">
    <text evidence="6">The sequence shown here is derived from an EMBL/GenBank/DDBJ whole genome shotgun (WGS) entry which is preliminary data.</text>
</comment>
<protein>
    <recommendedName>
        <fullName evidence="3">peptide deformylase</fullName>
        <ecNumber evidence="3">3.5.1.88</ecNumber>
    </recommendedName>
</protein>
<dbReference type="SUPFAM" id="SSF74788">
    <property type="entry name" value="Cullin repeat-like"/>
    <property type="match status" value="1"/>
</dbReference>
<dbReference type="STRING" id="74557.A0A1V9ZQP4"/>
<dbReference type="EC" id="3.5.1.88" evidence="3"/>
<dbReference type="InterPro" id="IPR036821">
    <property type="entry name" value="Peptide_deformylase_sf"/>
</dbReference>
<feature type="coiled-coil region" evidence="5">
    <location>
        <begin position="48"/>
        <end position="107"/>
    </location>
</feature>
<dbReference type="GO" id="GO:0007030">
    <property type="term" value="P:Golgi organization"/>
    <property type="evidence" value="ECO:0007669"/>
    <property type="project" value="TreeGrafter"/>
</dbReference>
<dbReference type="Gene3D" id="3.90.45.10">
    <property type="entry name" value="Peptide deformylase"/>
    <property type="match status" value="1"/>
</dbReference>
<evidence type="ECO:0000313" key="7">
    <source>
        <dbReference type="Proteomes" id="UP000243217"/>
    </source>
</evidence>
<dbReference type="GO" id="GO:0016020">
    <property type="term" value="C:membrane"/>
    <property type="evidence" value="ECO:0007669"/>
    <property type="project" value="TreeGrafter"/>
</dbReference>
<dbReference type="GO" id="GO:0007041">
    <property type="term" value="P:lysosomal transport"/>
    <property type="evidence" value="ECO:0007669"/>
    <property type="project" value="TreeGrafter"/>
</dbReference>
<comment type="similarity">
    <text evidence="2">Belongs to the polypeptide deformylase family.</text>
</comment>
<dbReference type="PRINTS" id="PR01576">
    <property type="entry name" value="PDEFORMYLASE"/>
</dbReference>
<dbReference type="GO" id="GO:0032456">
    <property type="term" value="P:endocytic recycling"/>
    <property type="evidence" value="ECO:0007669"/>
    <property type="project" value="TreeGrafter"/>
</dbReference>
<dbReference type="PANTHER" id="PTHR15954">
    <property type="entry name" value="VACUOLAR PROTEIN SORTING-ASSOCIATED PROTEIN 51 HOMOLOG"/>
    <property type="match status" value="1"/>
</dbReference>
<evidence type="ECO:0000313" key="6">
    <source>
        <dbReference type="EMBL" id="OQS00345.1"/>
    </source>
</evidence>
<dbReference type="GO" id="GO:0042147">
    <property type="term" value="P:retrograde transport, endosome to Golgi"/>
    <property type="evidence" value="ECO:0007669"/>
    <property type="project" value="TreeGrafter"/>
</dbReference>
<dbReference type="AlphaFoldDB" id="A0A1V9ZQP4"/>
<dbReference type="EMBL" id="JNBS01001710">
    <property type="protein sequence ID" value="OQS00345.1"/>
    <property type="molecule type" value="Genomic_DNA"/>
</dbReference>
<keyword evidence="7" id="KW-1185">Reference proteome</keyword>
<sequence length="1011" mass="115313">MESRMQELMSSYYDLSDKEEHVNQSKNIDATGFMVDEYVKGLLEKMSMDDLLKRDDQMIREIKELDTNMQMLVYENYNKFISATDTIRKMKTNVETMESEVKRVVESMDKITLQSENVGNALAPFRSKVEKLVGVRRLLKRLDFIFQLPQRLKSAIKAQEYEKATKYFVIANRILKRYQHIASFKTIQQEAEHIMVGLRTIVQKKYDDEATTPSHVEEYSLLLLDLNVNPIDVRQRFLDWHQKHMDKILAPFQSSSSESLTVMQYITNITQAFVPMFHDIALAFLRVFGALQDPNHRLAFNSSVVPWYDTYATLCESQCQRPLSTFSSEDDKGSNGYGILMLVLQTFINGVKTLNGPQLPMDEIRRRTRQAIEASIRYQVDAAFLGLKREFAVALLQSYEQLQTNTIVPPIANKLSKTFVERMEQMLQRMQPLIGMAAHLVPDMSRSLSDLVQSRFNAFFKWLIISMELYIEPARERVHRQENGKTDEDVIAPEITVTPPFLILLACFFRDISQSCISHCIQILVECLPVFDTMDPGASLRNESSKVDAAGIVNQSNEASLNLLHHYCMIHGNRLSTTLRKGMETQNWLDVKEPRLVRTSIDNLIDEMTEIAKYTSEIFGEPLPNNRTISGGIRDLRRQKTNPNMRLTGSGSLKTPTSSGHLFMDIARIFAKKIQVFYGPTFACSLDSVLTSTFKIAFKAWGEYVRMTTFGKYGVQQLQVDTDILKSIAAMFVSQEANLHELDSLLTDVVTNAMERALEVVLMEERFSLGCYCKQEKRVISLKRLAEFLVKILLKRFHLSIGMQVLRRFSSLSVPASILPLGTPALRQASKSVLLEDLSSPAFRAEMEQLRETLENFRKENGFGRGIAAPQIGIQKRFLAINLGDGAKIYINPTITKKSIDTFSMWDDCMCFPDLLVKVTRHRKIAIEYLNENGDSEALNNMDVGSSELFQHEIDHLDGVLAVDRAELNSQTSIACMNAEELIKNFPEAFVSSTAFKADKTKYEALVDYVI</sequence>
<organism evidence="6 7">
    <name type="scientific">Thraustotheca clavata</name>
    <dbReference type="NCBI Taxonomy" id="74557"/>
    <lineage>
        <taxon>Eukaryota</taxon>
        <taxon>Sar</taxon>
        <taxon>Stramenopiles</taxon>
        <taxon>Oomycota</taxon>
        <taxon>Saprolegniomycetes</taxon>
        <taxon>Saprolegniales</taxon>
        <taxon>Achlyaceae</taxon>
        <taxon>Thraustotheca</taxon>
    </lineage>
</organism>
<dbReference type="SUPFAM" id="SSF56420">
    <property type="entry name" value="Peptide deformylase"/>
    <property type="match status" value="1"/>
</dbReference>
<dbReference type="Proteomes" id="UP000243217">
    <property type="component" value="Unassembled WGS sequence"/>
</dbReference>
<dbReference type="Pfam" id="PF01327">
    <property type="entry name" value="Pep_deformylase"/>
    <property type="match status" value="1"/>
</dbReference>
<name>A0A1V9ZQP4_9STRA</name>
<dbReference type="GO" id="GO:0005829">
    <property type="term" value="C:cytosol"/>
    <property type="evidence" value="ECO:0007669"/>
    <property type="project" value="GOC"/>
</dbReference>